<feature type="transmembrane region" description="Helical" evidence="6">
    <location>
        <begin position="89"/>
        <end position="109"/>
    </location>
</feature>
<dbReference type="SUPFAM" id="SSF103481">
    <property type="entry name" value="Multidrug resistance efflux transporter EmrE"/>
    <property type="match status" value="2"/>
</dbReference>
<evidence type="ECO:0000313" key="8">
    <source>
        <dbReference type="EMBL" id="MBC9131429.1"/>
    </source>
</evidence>
<dbReference type="InterPro" id="IPR000620">
    <property type="entry name" value="EamA_dom"/>
</dbReference>
<feature type="transmembrane region" description="Helical" evidence="6">
    <location>
        <begin position="172"/>
        <end position="190"/>
    </location>
</feature>
<dbReference type="InterPro" id="IPR050638">
    <property type="entry name" value="AA-Vitamin_Transporters"/>
</dbReference>
<evidence type="ECO:0000313" key="9">
    <source>
        <dbReference type="Proteomes" id="UP000651208"/>
    </source>
</evidence>
<evidence type="ECO:0000256" key="5">
    <source>
        <dbReference type="ARBA" id="ARBA00023136"/>
    </source>
</evidence>
<comment type="similarity">
    <text evidence="2">Belongs to the EamA transporter family.</text>
</comment>
<feature type="transmembrane region" description="Helical" evidence="6">
    <location>
        <begin position="116"/>
        <end position="135"/>
    </location>
</feature>
<feature type="transmembrane region" description="Helical" evidence="6">
    <location>
        <begin position="229"/>
        <end position="251"/>
    </location>
</feature>
<evidence type="ECO:0000256" key="1">
    <source>
        <dbReference type="ARBA" id="ARBA00004141"/>
    </source>
</evidence>
<feature type="domain" description="EamA" evidence="7">
    <location>
        <begin position="8"/>
        <end position="112"/>
    </location>
</feature>
<proteinExistence type="inferred from homology"/>
<keyword evidence="4 6" id="KW-1133">Transmembrane helix</keyword>
<comment type="caution">
    <text evidence="8">The sequence shown here is derived from an EMBL/GenBank/DDBJ whole genome shotgun (WGS) entry which is preliminary data.</text>
</comment>
<feature type="transmembrane region" description="Helical" evidence="6">
    <location>
        <begin position="202"/>
        <end position="222"/>
    </location>
</feature>
<dbReference type="EMBL" id="JABURY010000018">
    <property type="protein sequence ID" value="MBC9131429.1"/>
    <property type="molecule type" value="Genomic_DNA"/>
</dbReference>
<dbReference type="Proteomes" id="UP000651208">
    <property type="component" value="Unassembled WGS sequence"/>
</dbReference>
<keyword evidence="9" id="KW-1185">Reference proteome</keyword>
<feature type="transmembrane region" description="Helical" evidence="6">
    <location>
        <begin position="65"/>
        <end position="83"/>
    </location>
</feature>
<evidence type="ECO:0000256" key="4">
    <source>
        <dbReference type="ARBA" id="ARBA00022989"/>
    </source>
</evidence>
<evidence type="ECO:0000256" key="6">
    <source>
        <dbReference type="SAM" id="Phobius"/>
    </source>
</evidence>
<feature type="transmembrane region" description="Helical" evidence="6">
    <location>
        <begin position="257"/>
        <end position="277"/>
    </location>
</feature>
<dbReference type="PANTHER" id="PTHR32322">
    <property type="entry name" value="INNER MEMBRANE TRANSPORTER"/>
    <property type="match status" value="1"/>
</dbReference>
<sequence length="291" mass="31622">MLRRFTPIFIILISMASVQGSSSLAKHLFPILGPEGMTAWRLFFSSIMLIFIFKPWRKPISKQAWKYIILYGLSLGFMNLSFYSAIARIPIGIAVAIELTGPIVVAMFSARKLLDFVWLAIAIVGLVLLLPLHQANTSLDIYGIILALCAGTCWALYILTGRKAGQLQGSSSVALASGLVCCIIFPIGVWHNGMAMFSLDVLPLAFIVAVLASAIPYALDVIALPKVPALTFSTLMSLSPVLGALSGFLFLQEKLSTNQWFSISLIIMSSIGTVLSIKRQPKIKPIAKCKS</sequence>
<evidence type="ECO:0000256" key="3">
    <source>
        <dbReference type="ARBA" id="ARBA00022692"/>
    </source>
</evidence>
<dbReference type="RefSeq" id="WP_187755872.1">
    <property type="nucleotide sequence ID" value="NZ_JABURY010000018.1"/>
</dbReference>
<dbReference type="Gene3D" id="1.10.3730.20">
    <property type="match status" value="1"/>
</dbReference>
<comment type="subcellular location">
    <subcellularLocation>
        <location evidence="1">Membrane</location>
        <topology evidence="1">Multi-pass membrane protein</topology>
    </subcellularLocation>
</comment>
<keyword evidence="3 6" id="KW-0812">Transmembrane</keyword>
<evidence type="ECO:0000259" key="7">
    <source>
        <dbReference type="Pfam" id="PF00892"/>
    </source>
</evidence>
<name>A0ABR7QYY4_9GAMM</name>
<reference evidence="8 9" key="1">
    <citation type="submission" date="2020-06" db="EMBL/GenBank/DDBJ databases">
        <title>Frischella cerana isolated from Apis cerana gut homogenate.</title>
        <authorList>
            <person name="Wolter L.A."/>
            <person name="Suenami S."/>
            <person name="Miyazaki R."/>
        </authorList>
    </citation>
    <scope>NUCLEOTIDE SEQUENCE [LARGE SCALE GENOMIC DNA]</scope>
    <source>
        <strain evidence="8 9">Ac13</strain>
    </source>
</reference>
<dbReference type="Pfam" id="PF00892">
    <property type="entry name" value="EamA"/>
    <property type="match status" value="2"/>
</dbReference>
<evidence type="ECO:0000256" key="2">
    <source>
        <dbReference type="ARBA" id="ARBA00007362"/>
    </source>
</evidence>
<keyword evidence="5 6" id="KW-0472">Membrane</keyword>
<feature type="domain" description="EamA" evidence="7">
    <location>
        <begin position="142"/>
        <end position="273"/>
    </location>
</feature>
<feature type="transmembrane region" description="Helical" evidence="6">
    <location>
        <begin position="36"/>
        <end position="53"/>
    </location>
</feature>
<organism evidence="8 9">
    <name type="scientific">Frischella japonica</name>
    <dbReference type="NCBI Taxonomy" id="2741544"/>
    <lineage>
        <taxon>Bacteria</taxon>
        <taxon>Pseudomonadati</taxon>
        <taxon>Pseudomonadota</taxon>
        <taxon>Gammaproteobacteria</taxon>
        <taxon>Orbales</taxon>
        <taxon>Orbaceae</taxon>
        <taxon>Frischella</taxon>
    </lineage>
</organism>
<protein>
    <submittedName>
        <fullName evidence="8">EamA family transporter</fullName>
    </submittedName>
</protein>
<gene>
    <name evidence="8" type="ORF">FcAc13_08915</name>
</gene>
<dbReference type="PANTHER" id="PTHR32322:SF2">
    <property type="entry name" value="EAMA DOMAIN-CONTAINING PROTEIN"/>
    <property type="match status" value="1"/>
</dbReference>
<dbReference type="InterPro" id="IPR037185">
    <property type="entry name" value="EmrE-like"/>
</dbReference>
<feature type="transmembrane region" description="Helical" evidence="6">
    <location>
        <begin position="141"/>
        <end position="160"/>
    </location>
</feature>
<accession>A0ABR7QYY4</accession>